<sequence length="394" mass="44757">MSQAVRRWELITTGTVGVQPVSDWPGWNGKKSRPFVILLMGPTGSGKSNFIEALADDKSMGISKNQLNGCTQNVTSYLVENMVVKYPDCSGPTDAICLLDSPGFSDTKISEMEIMEQVGRWLDGRGFRVHVVLYFFPINATRIPGTQRRMIDMLKSLMTRDDGTVNKGKITIVTTMWDQVYSERLQKRADDNFVYLRNVLFKVGRLQEAKDILDKFIIQLAEFGSAPDGMPSLQGDLGAYCMPIYRRQRYVALLESLEDQWKRMLWQNHLLQPGHFTDDPDLKALLEKDLRNTTNIFLPNLERELVEFGTPPDGMLDPRAHLEAWFERNPWLNPASAPMDFKSILIPHTNSITQHSTRQGGWGGSADAPGARAKGRRVRRLLARLLFWRKRSPV</sequence>
<dbReference type="OrthoDB" id="8954335at2759"/>
<dbReference type="Gene3D" id="3.40.50.300">
    <property type="entry name" value="P-loop containing nucleotide triphosphate hydrolases"/>
    <property type="match status" value="1"/>
</dbReference>
<dbReference type="InterPro" id="IPR027417">
    <property type="entry name" value="P-loop_NTPase"/>
</dbReference>
<name>A0A409YJG4_9AGAR</name>
<dbReference type="CDD" id="cd00882">
    <property type="entry name" value="Ras_like_GTPase"/>
    <property type="match status" value="1"/>
</dbReference>
<evidence type="ECO:0000313" key="1">
    <source>
        <dbReference type="EMBL" id="PPR03136.1"/>
    </source>
</evidence>
<accession>A0A409YJG4</accession>
<keyword evidence="2" id="KW-1185">Reference proteome</keyword>
<dbReference type="InParanoid" id="A0A409YJG4"/>
<dbReference type="Proteomes" id="UP000284842">
    <property type="component" value="Unassembled WGS sequence"/>
</dbReference>
<gene>
    <name evidence="1" type="ORF">CVT24_008489</name>
</gene>
<evidence type="ECO:0000313" key="2">
    <source>
        <dbReference type="Proteomes" id="UP000284842"/>
    </source>
</evidence>
<protein>
    <submittedName>
        <fullName evidence="1">Uncharacterized protein</fullName>
    </submittedName>
</protein>
<organism evidence="1 2">
    <name type="scientific">Panaeolus cyanescens</name>
    <dbReference type="NCBI Taxonomy" id="181874"/>
    <lineage>
        <taxon>Eukaryota</taxon>
        <taxon>Fungi</taxon>
        <taxon>Dikarya</taxon>
        <taxon>Basidiomycota</taxon>
        <taxon>Agaricomycotina</taxon>
        <taxon>Agaricomycetes</taxon>
        <taxon>Agaricomycetidae</taxon>
        <taxon>Agaricales</taxon>
        <taxon>Agaricineae</taxon>
        <taxon>Galeropsidaceae</taxon>
        <taxon>Panaeolus</taxon>
    </lineage>
</organism>
<dbReference type="EMBL" id="NHTK01001098">
    <property type="protein sequence ID" value="PPR03136.1"/>
    <property type="molecule type" value="Genomic_DNA"/>
</dbReference>
<reference evidence="1 2" key="1">
    <citation type="journal article" date="2018" name="Evol. Lett.">
        <title>Horizontal gene cluster transfer increased hallucinogenic mushroom diversity.</title>
        <authorList>
            <person name="Reynolds H.T."/>
            <person name="Vijayakumar V."/>
            <person name="Gluck-Thaler E."/>
            <person name="Korotkin H.B."/>
            <person name="Matheny P.B."/>
            <person name="Slot J.C."/>
        </authorList>
    </citation>
    <scope>NUCLEOTIDE SEQUENCE [LARGE SCALE GENOMIC DNA]</scope>
    <source>
        <strain evidence="1 2">2629</strain>
    </source>
</reference>
<dbReference type="SUPFAM" id="SSF52540">
    <property type="entry name" value="P-loop containing nucleoside triphosphate hydrolases"/>
    <property type="match status" value="1"/>
</dbReference>
<dbReference type="AlphaFoldDB" id="A0A409YJG4"/>
<comment type="caution">
    <text evidence="1">The sequence shown here is derived from an EMBL/GenBank/DDBJ whole genome shotgun (WGS) entry which is preliminary data.</text>
</comment>
<proteinExistence type="predicted"/>